<dbReference type="AlphaFoldDB" id="A0A084WDG4"/>
<keyword evidence="4" id="KW-1185">Reference proteome</keyword>
<dbReference type="Proteomes" id="UP000030765">
    <property type="component" value="Unassembled WGS sequence"/>
</dbReference>
<proteinExistence type="predicted"/>
<dbReference type="EnsemblMetazoa" id="ASIC016381-RA">
    <property type="protein sequence ID" value="ASIC016381-PA"/>
    <property type="gene ID" value="ASIC016381"/>
</dbReference>
<gene>
    <name evidence="2" type="ORF">ZHAS_00016381</name>
</gene>
<evidence type="ECO:0000313" key="3">
    <source>
        <dbReference type="EnsemblMetazoa" id="ASIC016381-PA"/>
    </source>
</evidence>
<reference evidence="2 4" key="1">
    <citation type="journal article" date="2014" name="BMC Genomics">
        <title>Genome sequence of Anopheles sinensis provides insight into genetics basis of mosquito competence for malaria parasites.</title>
        <authorList>
            <person name="Zhou D."/>
            <person name="Zhang D."/>
            <person name="Ding G."/>
            <person name="Shi L."/>
            <person name="Hou Q."/>
            <person name="Ye Y."/>
            <person name="Xu Y."/>
            <person name="Zhou H."/>
            <person name="Xiong C."/>
            <person name="Li S."/>
            <person name="Yu J."/>
            <person name="Hong S."/>
            <person name="Yu X."/>
            <person name="Zou P."/>
            <person name="Chen C."/>
            <person name="Chang X."/>
            <person name="Wang W."/>
            <person name="Lv Y."/>
            <person name="Sun Y."/>
            <person name="Ma L."/>
            <person name="Shen B."/>
            <person name="Zhu C."/>
        </authorList>
    </citation>
    <scope>NUCLEOTIDE SEQUENCE [LARGE SCALE GENOMIC DNA]</scope>
</reference>
<dbReference type="VEuPathDB" id="VectorBase:ASIC016381"/>
<dbReference type="EMBL" id="KE525339">
    <property type="protein sequence ID" value="KFB48258.1"/>
    <property type="molecule type" value="Genomic_DNA"/>
</dbReference>
<accession>A0A084WDG4</accession>
<feature type="region of interest" description="Disordered" evidence="1">
    <location>
        <begin position="1"/>
        <end position="35"/>
    </location>
</feature>
<organism evidence="2">
    <name type="scientific">Anopheles sinensis</name>
    <name type="common">Mosquito</name>
    <dbReference type="NCBI Taxonomy" id="74873"/>
    <lineage>
        <taxon>Eukaryota</taxon>
        <taxon>Metazoa</taxon>
        <taxon>Ecdysozoa</taxon>
        <taxon>Arthropoda</taxon>
        <taxon>Hexapoda</taxon>
        <taxon>Insecta</taxon>
        <taxon>Pterygota</taxon>
        <taxon>Neoptera</taxon>
        <taxon>Endopterygota</taxon>
        <taxon>Diptera</taxon>
        <taxon>Nematocera</taxon>
        <taxon>Culicoidea</taxon>
        <taxon>Culicidae</taxon>
        <taxon>Anophelinae</taxon>
        <taxon>Anopheles</taxon>
    </lineage>
</organism>
<dbReference type="EMBL" id="ATLV01023008">
    <property type="status" value="NOT_ANNOTATED_CDS"/>
    <property type="molecule type" value="Genomic_DNA"/>
</dbReference>
<feature type="compositionally biased region" description="Basic and acidic residues" evidence="1">
    <location>
        <begin position="1"/>
        <end position="25"/>
    </location>
</feature>
<sequence>MRGDQKWPPEEYKRQSEVDNEERRKLAQQPAFRPRRQQKLVRALMRMLQGVHDGGARYSTLCTNVFYYHPAAITNATAPTVRYAR</sequence>
<dbReference type="OrthoDB" id="1293114at2759"/>
<evidence type="ECO:0000256" key="1">
    <source>
        <dbReference type="SAM" id="MobiDB-lite"/>
    </source>
</evidence>
<reference evidence="3" key="2">
    <citation type="submission" date="2020-05" db="UniProtKB">
        <authorList>
            <consortium name="EnsemblMetazoa"/>
        </authorList>
    </citation>
    <scope>IDENTIFICATION</scope>
</reference>
<evidence type="ECO:0000313" key="2">
    <source>
        <dbReference type="EMBL" id="KFB48258.1"/>
    </source>
</evidence>
<name>A0A084WDG4_ANOSI</name>
<protein>
    <submittedName>
        <fullName evidence="2">AGAP005807-PC-like protein</fullName>
    </submittedName>
</protein>
<evidence type="ECO:0000313" key="4">
    <source>
        <dbReference type="Proteomes" id="UP000030765"/>
    </source>
</evidence>
<dbReference type="VEuPathDB" id="VectorBase:ASIS021556"/>